<evidence type="ECO:0000313" key="10">
    <source>
        <dbReference type="Proteomes" id="UP001500567"/>
    </source>
</evidence>
<evidence type="ECO:0000259" key="8">
    <source>
        <dbReference type="Pfam" id="PF01694"/>
    </source>
</evidence>
<dbReference type="PANTHER" id="PTHR43731">
    <property type="entry name" value="RHOMBOID PROTEASE"/>
    <property type="match status" value="1"/>
</dbReference>
<comment type="similarity">
    <text evidence="2">Belongs to the peptidase S54 family.</text>
</comment>
<comment type="subcellular location">
    <subcellularLocation>
        <location evidence="1">Membrane</location>
        <topology evidence="1">Multi-pass membrane protein</topology>
    </subcellularLocation>
</comment>
<feature type="domain" description="Peptidase S54 rhomboid" evidence="8">
    <location>
        <begin position="61"/>
        <end position="217"/>
    </location>
</feature>
<evidence type="ECO:0000256" key="1">
    <source>
        <dbReference type="ARBA" id="ARBA00004141"/>
    </source>
</evidence>
<proteinExistence type="inferred from homology"/>
<dbReference type="GO" id="GO:0008233">
    <property type="term" value="F:peptidase activity"/>
    <property type="evidence" value="ECO:0007669"/>
    <property type="project" value="UniProtKB-KW"/>
</dbReference>
<name>A0ABP7T172_9BACT</name>
<dbReference type="InterPro" id="IPR050925">
    <property type="entry name" value="Rhomboid_protease_S54"/>
</dbReference>
<reference evidence="10" key="1">
    <citation type="journal article" date="2019" name="Int. J. Syst. Evol. Microbiol.">
        <title>The Global Catalogue of Microorganisms (GCM) 10K type strain sequencing project: providing services to taxonomists for standard genome sequencing and annotation.</title>
        <authorList>
            <consortium name="The Broad Institute Genomics Platform"/>
            <consortium name="The Broad Institute Genome Sequencing Center for Infectious Disease"/>
            <person name="Wu L."/>
            <person name="Ma J."/>
        </authorList>
    </citation>
    <scope>NUCLEOTIDE SEQUENCE [LARGE SCALE GENOMIC DNA]</scope>
    <source>
        <strain evidence="10">JCM 17224</strain>
    </source>
</reference>
<evidence type="ECO:0000256" key="6">
    <source>
        <dbReference type="ARBA" id="ARBA00023136"/>
    </source>
</evidence>
<feature type="transmembrane region" description="Helical" evidence="7">
    <location>
        <begin position="206"/>
        <end position="225"/>
    </location>
</feature>
<evidence type="ECO:0000313" key="9">
    <source>
        <dbReference type="EMBL" id="GAA4019346.1"/>
    </source>
</evidence>
<evidence type="ECO:0000256" key="7">
    <source>
        <dbReference type="SAM" id="Phobius"/>
    </source>
</evidence>
<keyword evidence="3 7" id="KW-0812">Transmembrane</keyword>
<feature type="transmembrane region" description="Helical" evidence="7">
    <location>
        <begin position="20"/>
        <end position="42"/>
    </location>
</feature>
<dbReference type="PANTHER" id="PTHR43731:SF14">
    <property type="entry name" value="PRESENILIN-ASSOCIATED RHOMBOID-LIKE PROTEIN, MITOCHONDRIAL"/>
    <property type="match status" value="1"/>
</dbReference>
<keyword evidence="9" id="KW-0645">Protease</keyword>
<feature type="transmembrane region" description="Helical" evidence="7">
    <location>
        <begin position="164"/>
        <end position="185"/>
    </location>
</feature>
<dbReference type="Pfam" id="PF01694">
    <property type="entry name" value="Rhomboid"/>
    <property type="match status" value="1"/>
</dbReference>
<sequence>MYTDKVLQAPKTLLTLSLPMLTLDATLVLLVLTAGISIYAWSNHELMESWIMRPYVLRKQNEWYRLLTSGFLHAGWAHLIFNMFAFYSFGKQVQNIFVQLGGVTTGLLQFLALYLGGIVVSDLPTYFRHRNDPEYRSLGASGGVAAVIFAGIMFNPVAPKGQGIIIFPIPFPIQPFIFGFLYLAYSYYQGRRSGDNINHDAHFYGALYGVILALVFYPSVATYFWQQIQTYLF</sequence>
<protein>
    <submittedName>
        <fullName evidence="9">Rhomboid family intramembrane serine protease</fullName>
    </submittedName>
</protein>
<keyword evidence="5 7" id="KW-1133">Transmembrane helix</keyword>
<keyword evidence="6 7" id="KW-0472">Membrane</keyword>
<evidence type="ECO:0000256" key="4">
    <source>
        <dbReference type="ARBA" id="ARBA00022801"/>
    </source>
</evidence>
<dbReference type="Proteomes" id="UP001500567">
    <property type="component" value="Unassembled WGS sequence"/>
</dbReference>
<organism evidence="9 10">
    <name type="scientific">Hymenobacter fastidiosus</name>
    <dbReference type="NCBI Taxonomy" id="486264"/>
    <lineage>
        <taxon>Bacteria</taxon>
        <taxon>Pseudomonadati</taxon>
        <taxon>Bacteroidota</taxon>
        <taxon>Cytophagia</taxon>
        <taxon>Cytophagales</taxon>
        <taxon>Hymenobacteraceae</taxon>
        <taxon>Hymenobacter</taxon>
    </lineage>
</organism>
<keyword evidence="4" id="KW-0378">Hydrolase</keyword>
<evidence type="ECO:0000256" key="3">
    <source>
        <dbReference type="ARBA" id="ARBA00022692"/>
    </source>
</evidence>
<gene>
    <name evidence="9" type="ORF">GCM10022408_36740</name>
</gene>
<dbReference type="InterPro" id="IPR022764">
    <property type="entry name" value="Peptidase_S54_rhomboid_dom"/>
</dbReference>
<evidence type="ECO:0000256" key="5">
    <source>
        <dbReference type="ARBA" id="ARBA00022989"/>
    </source>
</evidence>
<dbReference type="SUPFAM" id="SSF144091">
    <property type="entry name" value="Rhomboid-like"/>
    <property type="match status" value="1"/>
</dbReference>
<dbReference type="EMBL" id="BAABDJ010000040">
    <property type="protein sequence ID" value="GAA4019346.1"/>
    <property type="molecule type" value="Genomic_DNA"/>
</dbReference>
<evidence type="ECO:0000256" key="2">
    <source>
        <dbReference type="ARBA" id="ARBA00009045"/>
    </source>
</evidence>
<comment type="caution">
    <text evidence="9">The sequence shown here is derived from an EMBL/GenBank/DDBJ whole genome shotgun (WGS) entry which is preliminary data.</text>
</comment>
<accession>A0ABP7T172</accession>
<keyword evidence="10" id="KW-1185">Reference proteome</keyword>
<feature type="transmembrane region" description="Helical" evidence="7">
    <location>
        <begin position="63"/>
        <end position="87"/>
    </location>
</feature>
<feature type="transmembrane region" description="Helical" evidence="7">
    <location>
        <begin position="138"/>
        <end position="158"/>
    </location>
</feature>
<dbReference type="Gene3D" id="1.20.1540.10">
    <property type="entry name" value="Rhomboid-like"/>
    <property type="match status" value="1"/>
</dbReference>
<dbReference type="InterPro" id="IPR035952">
    <property type="entry name" value="Rhomboid-like_sf"/>
</dbReference>
<dbReference type="GO" id="GO:0006508">
    <property type="term" value="P:proteolysis"/>
    <property type="evidence" value="ECO:0007669"/>
    <property type="project" value="UniProtKB-KW"/>
</dbReference>